<dbReference type="WBParaSite" id="nRc.2.0.1.t47191-RA">
    <property type="protein sequence ID" value="nRc.2.0.1.t47191-RA"/>
    <property type="gene ID" value="nRc.2.0.1.g47191"/>
</dbReference>
<proteinExistence type="predicted"/>
<dbReference type="Proteomes" id="UP000887565">
    <property type="component" value="Unplaced"/>
</dbReference>
<sequence>MASTAGSPSNRILSTGVARIVLSVINSSAHRGTSGPNICSATGAKSTTSAAAVKQARGASVPSVGRYDATMLRSPVVFGVIDGFKLTGFTYFSGSGGKAGDGASAETTALAKNLTLITQTG</sequence>
<evidence type="ECO:0000313" key="2">
    <source>
        <dbReference type="WBParaSite" id="nRc.2.0.1.t47191-RA"/>
    </source>
</evidence>
<organism evidence="1 2">
    <name type="scientific">Romanomermis culicivorax</name>
    <name type="common">Nematode worm</name>
    <dbReference type="NCBI Taxonomy" id="13658"/>
    <lineage>
        <taxon>Eukaryota</taxon>
        <taxon>Metazoa</taxon>
        <taxon>Ecdysozoa</taxon>
        <taxon>Nematoda</taxon>
        <taxon>Enoplea</taxon>
        <taxon>Dorylaimia</taxon>
        <taxon>Mermithida</taxon>
        <taxon>Mermithoidea</taxon>
        <taxon>Mermithidae</taxon>
        <taxon>Romanomermis</taxon>
    </lineage>
</organism>
<name>A0A915LBN4_ROMCU</name>
<reference evidence="2" key="1">
    <citation type="submission" date="2022-11" db="UniProtKB">
        <authorList>
            <consortium name="WormBaseParasite"/>
        </authorList>
    </citation>
    <scope>IDENTIFICATION</scope>
</reference>
<protein>
    <submittedName>
        <fullName evidence="2">Uncharacterized protein</fullName>
    </submittedName>
</protein>
<keyword evidence="1" id="KW-1185">Reference proteome</keyword>
<evidence type="ECO:0000313" key="1">
    <source>
        <dbReference type="Proteomes" id="UP000887565"/>
    </source>
</evidence>
<accession>A0A915LBN4</accession>
<dbReference type="AlphaFoldDB" id="A0A915LBN4"/>